<dbReference type="KEGG" id="spar:SPRG_02919"/>
<accession>A0A067D064</accession>
<dbReference type="Proteomes" id="UP000030745">
    <property type="component" value="Unassembled WGS sequence"/>
</dbReference>
<gene>
    <name evidence="1" type="ORF">SPRG_02919</name>
</gene>
<name>A0A067D064_SAPPC</name>
<dbReference type="OrthoDB" id="10469185at2759"/>
<dbReference type="RefSeq" id="XP_012196893.1">
    <property type="nucleotide sequence ID" value="XM_012341503.1"/>
</dbReference>
<dbReference type="EMBL" id="KK583195">
    <property type="protein sequence ID" value="KDO32442.1"/>
    <property type="molecule type" value="Genomic_DNA"/>
</dbReference>
<dbReference type="AlphaFoldDB" id="A0A067D064"/>
<keyword evidence="2" id="KW-1185">Reference proteome</keyword>
<dbReference type="VEuPathDB" id="FungiDB:SPRG_02919"/>
<organism evidence="1 2">
    <name type="scientific">Saprolegnia parasitica (strain CBS 223.65)</name>
    <dbReference type="NCBI Taxonomy" id="695850"/>
    <lineage>
        <taxon>Eukaryota</taxon>
        <taxon>Sar</taxon>
        <taxon>Stramenopiles</taxon>
        <taxon>Oomycota</taxon>
        <taxon>Saprolegniomycetes</taxon>
        <taxon>Saprolegniales</taxon>
        <taxon>Saprolegniaceae</taxon>
        <taxon>Saprolegnia</taxon>
    </lineage>
</organism>
<dbReference type="GeneID" id="24125455"/>
<sequence length="321" mass="35109">MSNSTQPVSAPSAVLQPGIVEAISQYIPRSSDVLNFLDAVPPALMTPTTVATAAFWRNPPVGMTLAWPVLRCGNGASTNPLAVLQGLRALLERGLRVELHHRATRRHHLALFHALYARNVTLVTLQLARDREFELGDRETLVDLVLSLSALMSLVVHVPNADGTSTMMLHELHRLVASTRAASLTLTIEPNAIAPLPFAPALATWLRQEKNNDPGCYHRLALDAPLLHARSTAHEVSAVHELLDALGASSLQELDVHQRCGLGTLPHLVLPRSLRRLRWHVATNDAAALNAFARALEDLEFLESLDTNGLDALQEDPRLQR</sequence>
<evidence type="ECO:0008006" key="3">
    <source>
        <dbReference type="Google" id="ProtNLM"/>
    </source>
</evidence>
<evidence type="ECO:0000313" key="2">
    <source>
        <dbReference type="Proteomes" id="UP000030745"/>
    </source>
</evidence>
<proteinExistence type="predicted"/>
<dbReference type="OMA" id="PIMQHAV"/>
<protein>
    <recommendedName>
        <fullName evidence="3">F-box domain-containing protein</fullName>
    </recommendedName>
</protein>
<reference evidence="1 2" key="1">
    <citation type="journal article" date="2013" name="PLoS Genet.">
        <title>Distinctive expansion of potential virulence genes in the genome of the oomycete fish pathogen Saprolegnia parasitica.</title>
        <authorList>
            <person name="Jiang R.H."/>
            <person name="de Bruijn I."/>
            <person name="Haas B.J."/>
            <person name="Belmonte R."/>
            <person name="Lobach L."/>
            <person name="Christie J."/>
            <person name="van den Ackerveken G."/>
            <person name="Bottin A."/>
            <person name="Bulone V."/>
            <person name="Diaz-Moreno S.M."/>
            <person name="Dumas B."/>
            <person name="Fan L."/>
            <person name="Gaulin E."/>
            <person name="Govers F."/>
            <person name="Grenville-Briggs L.J."/>
            <person name="Horner N.R."/>
            <person name="Levin J.Z."/>
            <person name="Mammella M."/>
            <person name="Meijer H.J."/>
            <person name="Morris P."/>
            <person name="Nusbaum C."/>
            <person name="Oome S."/>
            <person name="Phillips A.J."/>
            <person name="van Rooyen D."/>
            <person name="Rzeszutek E."/>
            <person name="Saraiva M."/>
            <person name="Secombes C.J."/>
            <person name="Seidl M.F."/>
            <person name="Snel B."/>
            <person name="Stassen J.H."/>
            <person name="Sykes S."/>
            <person name="Tripathy S."/>
            <person name="van den Berg H."/>
            <person name="Vega-Arreguin J.C."/>
            <person name="Wawra S."/>
            <person name="Young S.K."/>
            <person name="Zeng Q."/>
            <person name="Dieguez-Uribeondo J."/>
            <person name="Russ C."/>
            <person name="Tyler B.M."/>
            <person name="van West P."/>
        </authorList>
    </citation>
    <scope>NUCLEOTIDE SEQUENCE [LARGE SCALE GENOMIC DNA]</scope>
    <source>
        <strain evidence="1 2">CBS 223.65</strain>
    </source>
</reference>
<evidence type="ECO:0000313" key="1">
    <source>
        <dbReference type="EMBL" id="KDO32442.1"/>
    </source>
</evidence>